<dbReference type="EMBL" id="QGNW01001534">
    <property type="protein sequence ID" value="RVW37529.1"/>
    <property type="molecule type" value="Genomic_DNA"/>
</dbReference>
<keyword evidence="3" id="KW-0238">DNA-binding</keyword>
<evidence type="ECO:0000313" key="8">
    <source>
        <dbReference type="EMBL" id="RVW37529.1"/>
    </source>
</evidence>
<evidence type="ECO:0000256" key="5">
    <source>
        <dbReference type="ARBA" id="ARBA00023242"/>
    </source>
</evidence>
<evidence type="ECO:0000313" key="9">
    <source>
        <dbReference type="Proteomes" id="UP000288805"/>
    </source>
</evidence>
<evidence type="ECO:0000256" key="6">
    <source>
        <dbReference type="SAM" id="MobiDB-lite"/>
    </source>
</evidence>
<evidence type="ECO:0000256" key="4">
    <source>
        <dbReference type="ARBA" id="ARBA00023163"/>
    </source>
</evidence>
<keyword evidence="5" id="KW-0539">Nucleus</keyword>
<dbReference type="GO" id="GO:0043565">
    <property type="term" value="F:sequence-specific DNA binding"/>
    <property type="evidence" value="ECO:0007669"/>
    <property type="project" value="InterPro"/>
</dbReference>
<dbReference type="Proteomes" id="UP000288805">
    <property type="component" value="Unassembled WGS sequence"/>
</dbReference>
<comment type="caution">
    <text evidence="8">The sequence shown here is derived from an EMBL/GenBank/DDBJ whole genome shotgun (WGS) entry which is preliminary data.</text>
</comment>
<dbReference type="InterPro" id="IPR003657">
    <property type="entry name" value="WRKY_dom"/>
</dbReference>
<accession>A0A438DQ40</accession>
<keyword evidence="4" id="KW-0804">Transcription</keyword>
<name>A0A438DQ40_VITVI</name>
<dbReference type="SMART" id="SM00774">
    <property type="entry name" value="WRKY"/>
    <property type="match status" value="1"/>
</dbReference>
<dbReference type="PANTHER" id="PTHR31221">
    <property type="entry name" value="WRKY TRANSCRIPTION FACTOR PROTEIN 1-RELATED"/>
    <property type="match status" value="1"/>
</dbReference>
<dbReference type="PANTHER" id="PTHR31221:SF125">
    <property type="entry name" value="WRKY TRANSCRIPTION FACTOR 1"/>
    <property type="match status" value="1"/>
</dbReference>
<dbReference type="InterPro" id="IPR044810">
    <property type="entry name" value="WRKY_plant"/>
</dbReference>
<dbReference type="PROSITE" id="PS50811">
    <property type="entry name" value="WRKY"/>
    <property type="match status" value="1"/>
</dbReference>
<evidence type="ECO:0000256" key="2">
    <source>
        <dbReference type="ARBA" id="ARBA00023015"/>
    </source>
</evidence>
<feature type="region of interest" description="Disordered" evidence="6">
    <location>
        <begin position="69"/>
        <end position="108"/>
    </location>
</feature>
<keyword evidence="2" id="KW-0805">Transcription regulation</keyword>
<gene>
    <name evidence="8" type="primary">WRKY1_1</name>
    <name evidence="8" type="ORF">CK203_073914</name>
</gene>
<dbReference type="Gene3D" id="2.20.25.80">
    <property type="entry name" value="WRKY domain"/>
    <property type="match status" value="1"/>
</dbReference>
<reference evidence="8 9" key="1">
    <citation type="journal article" date="2018" name="PLoS Genet.">
        <title>Population sequencing reveals clonal diversity and ancestral inbreeding in the grapevine cultivar Chardonnay.</title>
        <authorList>
            <person name="Roach M.J."/>
            <person name="Johnson D.L."/>
            <person name="Bohlmann J."/>
            <person name="van Vuuren H.J."/>
            <person name="Jones S.J."/>
            <person name="Pretorius I.S."/>
            <person name="Schmidt S.A."/>
            <person name="Borneman A.R."/>
        </authorList>
    </citation>
    <scope>NUCLEOTIDE SEQUENCE [LARGE SCALE GENOMIC DNA]</scope>
    <source>
        <strain evidence="9">cv. Chardonnay</strain>
        <tissue evidence="8">Leaf</tissue>
    </source>
</reference>
<evidence type="ECO:0000256" key="1">
    <source>
        <dbReference type="ARBA" id="ARBA00004123"/>
    </source>
</evidence>
<organism evidence="8 9">
    <name type="scientific">Vitis vinifera</name>
    <name type="common">Grape</name>
    <dbReference type="NCBI Taxonomy" id="29760"/>
    <lineage>
        <taxon>Eukaryota</taxon>
        <taxon>Viridiplantae</taxon>
        <taxon>Streptophyta</taxon>
        <taxon>Embryophyta</taxon>
        <taxon>Tracheophyta</taxon>
        <taxon>Spermatophyta</taxon>
        <taxon>Magnoliopsida</taxon>
        <taxon>eudicotyledons</taxon>
        <taxon>Gunneridae</taxon>
        <taxon>Pentapetalae</taxon>
        <taxon>rosids</taxon>
        <taxon>Vitales</taxon>
        <taxon>Vitaceae</taxon>
        <taxon>Viteae</taxon>
        <taxon>Vitis</taxon>
    </lineage>
</organism>
<evidence type="ECO:0000259" key="7">
    <source>
        <dbReference type="PROSITE" id="PS50811"/>
    </source>
</evidence>
<dbReference type="Pfam" id="PF03106">
    <property type="entry name" value="WRKY"/>
    <property type="match status" value="1"/>
</dbReference>
<dbReference type="GO" id="GO:0003700">
    <property type="term" value="F:DNA-binding transcription factor activity"/>
    <property type="evidence" value="ECO:0007669"/>
    <property type="project" value="InterPro"/>
</dbReference>
<dbReference type="SUPFAM" id="SSF118290">
    <property type="entry name" value="WRKY DNA-binding domain"/>
    <property type="match status" value="1"/>
</dbReference>
<dbReference type="GO" id="GO:0005634">
    <property type="term" value="C:nucleus"/>
    <property type="evidence" value="ECO:0007669"/>
    <property type="project" value="UniProtKB-SubCell"/>
</dbReference>
<dbReference type="AlphaFoldDB" id="A0A438DQ40"/>
<sequence length="139" mass="15443">MLSSFPQSQCHELYYSEHFFCTQIAIDAYNSICIVFEIYHLCSNAGCPVKKHVERASHDPKMVITTYEGQHDHDMPPARTVTHNSAGPNTTTTDVNDESRAKSEQSDNVGLAIVPYICLGPENNKSNDQQTPSAEPVQT</sequence>
<evidence type="ECO:0000256" key="3">
    <source>
        <dbReference type="ARBA" id="ARBA00023125"/>
    </source>
</evidence>
<comment type="subcellular location">
    <subcellularLocation>
        <location evidence="1">Nucleus</location>
    </subcellularLocation>
</comment>
<proteinExistence type="predicted"/>
<protein>
    <submittedName>
        <fullName evidence="8">WRKY transcription factor 1</fullName>
    </submittedName>
</protein>
<feature type="compositionally biased region" description="Polar residues" evidence="6">
    <location>
        <begin position="81"/>
        <end position="94"/>
    </location>
</feature>
<dbReference type="InterPro" id="IPR036576">
    <property type="entry name" value="WRKY_dom_sf"/>
</dbReference>
<feature type="domain" description="WRKY" evidence="7">
    <location>
        <begin position="39"/>
        <end position="76"/>
    </location>
</feature>